<name>A0A5C6LZS4_9PLAN</name>
<evidence type="ECO:0000313" key="2">
    <source>
        <dbReference type="Proteomes" id="UP000321083"/>
    </source>
</evidence>
<gene>
    <name evidence="1" type="ORF">E3A20_28410</name>
</gene>
<proteinExistence type="predicted"/>
<sequence length="23" mass="2552">EDDKNKVIKVKGGKNVRRIALGN</sequence>
<organism evidence="1 2">
    <name type="scientific">Planctomyces bekefii</name>
    <dbReference type="NCBI Taxonomy" id="1653850"/>
    <lineage>
        <taxon>Bacteria</taxon>
        <taxon>Pseudomonadati</taxon>
        <taxon>Planctomycetota</taxon>
        <taxon>Planctomycetia</taxon>
        <taxon>Planctomycetales</taxon>
        <taxon>Planctomycetaceae</taxon>
        <taxon>Planctomyces</taxon>
    </lineage>
</organism>
<dbReference type="EMBL" id="SRHE01000882">
    <property type="protein sequence ID" value="TWW08030.1"/>
    <property type="molecule type" value="Genomic_DNA"/>
</dbReference>
<reference evidence="1 2" key="1">
    <citation type="submission" date="2019-08" db="EMBL/GenBank/DDBJ databases">
        <title>100 year-old enigma solved: identification of Planctomyces bekefii, the type genus and species of the phylum Planctomycetes.</title>
        <authorList>
            <person name="Svetlana D.N."/>
            <person name="Overmann J."/>
        </authorList>
    </citation>
    <scope>NUCLEOTIDE SEQUENCE [LARGE SCALE GENOMIC DNA]</scope>
    <source>
        <strain evidence="1">Phe10_nw2017</strain>
    </source>
</reference>
<evidence type="ECO:0000313" key="1">
    <source>
        <dbReference type="EMBL" id="TWW08030.1"/>
    </source>
</evidence>
<keyword evidence="2" id="KW-1185">Reference proteome</keyword>
<dbReference type="Proteomes" id="UP000321083">
    <property type="component" value="Unassembled WGS sequence"/>
</dbReference>
<dbReference type="AlphaFoldDB" id="A0A5C6LZS4"/>
<feature type="non-terminal residue" evidence="1">
    <location>
        <position position="1"/>
    </location>
</feature>
<accession>A0A5C6LZS4</accession>
<protein>
    <submittedName>
        <fullName evidence="1">Uncharacterized protein</fullName>
    </submittedName>
</protein>
<reference evidence="1 2" key="2">
    <citation type="submission" date="2019-08" db="EMBL/GenBank/DDBJ databases">
        <authorList>
            <person name="Henke P."/>
        </authorList>
    </citation>
    <scope>NUCLEOTIDE SEQUENCE [LARGE SCALE GENOMIC DNA]</scope>
    <source>
        <strain evidence="1">Phe10_nw2017</strain>
    </source>
</reference>
<comment type="caution">
    <text evidence="1">The sequence shown here is derived from an EMBL/GenBank/DDBJ whole genome shotgun (WGS) entry which is preliminary data.</text>
</comment>